<proteinExistence type="predicted"/>
<dbReference type="AlphaFoldDB" id="A0A1W1CZY2"/>
<dbReference type="PANTHER" id="PTHR43581">
    <property type="entry name" value="ATP/GTP PHOSPHATASE"/>
    <property type="match status" value="1"/>
</dbReference>
<accession>A0A1W1CZY2</accession>
<dbReference type="SUPFAM" id="SSF52540">
    <property type="entry name" value="P-loop containing nucleoside triphosphate hydrolases"/>
    <property type="match status" value="1"/>
</dbReference>
<dbReference type="EMBL" id="FPHM01000235">
    <property type="protein sequence ID" value="SFV71374.1"/>
    <property type="molecule type" value="Genomic_DNA"/>
</dbReference>
<dbReference type="InterPro" id="IPR003959">
    <property type="entry name" value="ATPase_AAA_core"/>
</dbReference>
<feature type="domain" description="ATPase AAA-type core" evidence="1">
    <location>
        <begin position="62"/>
        <end position="264"/>
    </location>
</feature>
<protein>
    <submittedName>
        <fullName evidence="2">ATP binding protein</fullName>
    </submittedName>
</protein>
<reference evidence="2" key="1">
    <citation type="submission" date="2016-10" db="EMBL/GenBank/DDBJ databases">
        <authorList>
            <person name="de Groot N.N."/>
        </authorList>
    </citation>
    <scope>NUCLEOTIDE SEQUENCE</scope>
</reference>
<dbReference type="GO" id="GO:0005524">
    <property type="term" value="F:ATP binding"/>
    <property type="evidence" value="ECO:0007669"/>
    <property type="project" value="InterPro"/>
</dbReference>
<dbReference type="Pfam" id="PF13304">
    <property type="entry name" value="AAA_21"/>
    <property type="match status" value="1"/>
</dbReference>
<dbReference type="PANTHER" id="PTHR43581:SF2">
    <property type="entry name" value="EXCINUCLEASE ATPASE SUBUNIT"/>
    <property type="match status" value="1"/>
</dbReference>
<dbReference type="GO" id="GO:0016887">
    <property type="term" value="F:ATP hydrolysis activity"/>
    <property type="evidence" value="ECO:0007669"/>
    <property type="project" value="InterPro"/>
</dbReference>
<organism evidence="2">
    <name type="scientific">hydrothermal vent metagenome</name>
    <dbReference type="NCBI Taxonomy" id="652676"/>
    <lineage>
        <taxon>unclassified sequences</taxon>
        <taxon>metagenomes</taxon>
        <taxon>ecological metagenomes</taxon>
    </lineage>
</organism>
<gene>
    <name evidence="2" type="ORF">MNB_SV-13-1285</name>
</gene>
<dbReference type="InterPro" id="IPR051396">
    <property type="entry name" value="Bact_Antivir_Def_Nuclease"/>
</dbReference>
<evidence type="ECO:0000259" key="1">
    <source>
        <dbReference type="Pfam" id="PF13304"/>
    </source>
</evidence>
<evidence type="ECO:0000313" key="2">
    <source>
        <dbReference type="EMBL" id="SFV71374.1"/>
    </source>
</evidence>
<name>A0A1W1CZY2_9ZZZZ</name>
<sequence length="368" mass="43528">MNQDTFIIEIKIKKVRHLEDFSISLGKEKKHLILTGKNGSGKTSVLENIHQKFIHLYKNNTAESFLNIVFNDRDFRDKTKEDFIYAYLIDKRRDKKMLEPKGAKKLELSKDKLEKLNDNFLQYLVNLKIDLLFAKVENETENIQALEKWFCDFENMMKQIFDDSFKITLDRTDYTFWIERDNREPFTFNTLSAGYWAIIDIVSEIIMKISTTTSKSFDCHGIVLIDELETHLHVELQKDIFPMLTRFFPNIQFIVTTHSPFVLSSLENSVIYDLERKEQVSGERLYIASYKDIVKNYFEVDNEASQILEDMLSKYENLTNLFVDNILSIENERELVNLELKLDEVASMMTENNYLRFKEAQDRISEDD</sequence>
<dbReference type="InterPro" id="IPR027417">
    <property type="entry name" value="P-loop_NTPase"/>
</dbReference>
<dbReference type="Gene3D" id="3.40.50.300">
    <property type="entry name" value="P-loop containing nucleotide triphosphate hydrolases"/>
    <property type="match status" value="1"/>
</dbReference>